<dbReference type="AlphaFoldDB" id="A0A6M1L8B5"/>
<evidence type="ECO:0000313" key="3">
    <source>
        <dbReference type="Proteomes" id="UP000478148"/>
    </source>
</evidence>
<comment type="caution">
    <text evidence="2">The sequence shown here is derived from an EMBL/GenBank/DDBJ whole genome shotgun (WGS) entry which is preliminary data.</text>
</comment>
<protein>
    <submittedName>
        <fullName evidence="2">CHAT domain-containing protein</fullName>
    </submittedName>
</protein>
<dbReference type="Proteomes" id="UP000478148">
    <property type="component" value="Unassembled WGS sequence"/>
</dbReference>
<dbReference type="Pfam" id="PF12770">
    <property type="entry name" value="CHAT"/>
    <property type="match status" value="1"/>
</dbReference>
<reference evidence="2 3" key="1">
    <citation type="submission" date="2020-02" db="EMBL/GenBank/DDBJ databases">
        <title>Draft Genome Sequence of Verrucosispora sp. Strain CWR15, Isolated from Gulf of Mexico Sponge.</title>
        <authorList>
            <person name="Kennedy S.J."/>
            <person name="Cella E."/>
            <person name="Azarian T."/>
            <person name="Baker B.J."/>
            <person name="Shaw L.N."/>
        </authorList>
    </citation>
    <scope>NUCLEOTIDE SEQUENCE [LARGE SCALE GENOMIC DNA]</scope>
    <source>
        <strain evidence="2 3">CWR15</strain>
    </source>
</reference>
<evidence type="ECO:0000313" key="2">
    <source>
        <dbReference type="EMBL" id="NGM14484.1"/>
    </source>
</evidence>
<dbReference type="EMBL" id="SAIY01000005">
    <property type="protein sequence ID" value="NGM14484.1"/>
    <property type="molecule type" value="Genomic_DNA"/>
</dbReference>
<dbReference type="RefSeq" id="WP_164448339.1">
    <property type="nucleotide sequence ID" value="NZ_SAIY01000005.1"/>
</dbReference>
<gene>
    <name evidence="2" type="ORF">ENC19_18355</name>
</gene>
<feature type="domain" description="CHAT" evidence="1">
    <location>
        <begin position="2"/>
        <end position="139"/>
    </location>
</feature>
<dbReference type="InterPro" id="IPR024983">
    <property type="entry name" value="CHAT_dom"/>
</dbReference>
<sequence>MVHLSCHGTQDLAAPARGRLALAGGPLHARDLWRPAGTTAALAVLSACDTVRGGAALPDEALTLGTAFQLAGFRHVIGALWAISDTLTVQLCEDLYAALAVPGGLDPERAASALHHAVRQVRAALPDLPELWAGYAHVGP</sequence>
<name>A0A6M1L8B5_9ACTN</name>
<keyword evidence="3" id="KW-1185">Reference proteome</keyword>
<evidence type="ECO:0000259" key="1">
    <source>
        <dbReference type="Pfam" id="PF12770"/>
    </source>
</evidence>
<accession>A0A6M1L8B5</accession>
<organism evidence="2 3">
    <name type="scientific">Verrucosispora sioxanthis</name>
    <dbReference type="NCBI Taxonomy" id="2499994"/>
    <lineage>
        <taxon>Bacteria</taxon>
        <taxon>Bacillati</taxon>
        <taxon>Actinomycetota</taxon>
        <taxon>Actinomycetes</taxon>
        <taxon>Micromonosporales</taxon>
        <taxon>Micromonosporaceae</taxon>
        <taxon>Micromonospora</taxon>
    </lineage>
</organism>
<proteinExistence type="predicted"/>